<dbReference type="PANTHER" id="PTHR35568">
    <property type="entry name" value="TRANSCRIPTIONAL REGULATOR DAUR"/>
    <property type="match status" value="1"/>
</dbReference>
<evidence type="ECO:0000313" key="2">
    <source>
        <dbReference type="EMBL" id="MPM10008.1"/>
    </source>
</evidence>
<dbReference type="Pfam" id="PF08348">
    <property type="entry name" value="PAS_6"/>
    <property type="match status" value="1"/>
</dbReference>
<evidence type="ECO:0000259" key="1">
    <source>
        <dbReference type="PROSITE" id="PS50113"/>
    </source>
</evidence>
<gene>
    <name evidence="2" type="ORF">SDC9_56332</name>
</gene>
<dbReference type="InterPro" id="IPR013559">
    <property type="entry name" value="YheO"/>
</dbReference>
<dbReference type="PANTHER" id="PTHR35568:SF1">
    <property type="entry name" value="TRANSCRIPTIONAL REGULATOR DAUR"/>
    <property type="match status" value="1"/>
</dbReference>
<accession>A0A644X2K2</accession>
<dbReference type="InterPro" id="IPR000700">
    <property type="entry name" value="PAS-assoc_C"/>
</dbReference>
<comment type="caution">
    <text evidence="2">The sequence shown here is derived from an EMBL/GenBank/DDBJ whole genome shotgun (WGS) entry which is preliminary data.</text>
</comment>
<reference evidence="2" key="1">
    <citation type="submission" date="2019-08" db="EMBL/GenBank/DDBJ databases">
        <authorList>
            <person name="Kucharzyk K."/>
            <person name="Murdoch R.W."/>
            <person name="Higgins S."/>
            <person name="Loffler F."/>
        </authorList>
    </citation>
    <scope>NUCLEOTIDE SEQUENCE</scope>
</reference>
<sequence>MKKIKDEFETFNRLAKGIAAQFGEKCEVVLHDYEQPFDHTIIAIENGHVTGRKIGDSSTNLGLEVMKGSTGGDDKYSYITQTKNGKILKSSTVYLRDEAGAAVGSLCINFDITDLKMAESSIRAITNSASQDTKEVITNDIGEMLEALIWQSIEYVGIPVAHMSREDKIKGLSFLEEKGAFLIKKSGDRVSKAYDISKYTLYNYLDDAKFLKSDNIEQQAKE</sequence>
<dbReference type="Gene3D" id="3.30.450.20">
    <property type="entry name" value="PAS domain"/>
    <property type="match status" value="1"/>
</dbReference>
<protein>
    <recommendedName>
        <fullName evidence="1">PAC domain-containing protein</fullName>
    </recommendedName>
</protein>
<proteinExistence type="predicted"/>
<dbReference type="InterPro" id="IPR039445">
    <property type="entry name" value="DauR-like_HTH"/>
</dbReference>
<dbReference type="AlphaFoldDB" id="A0A644X2K2"/>
<dbReference type="Pfam" id="PF13309">
    <property type="entry name" value="HTH_22"/>
    <property type="match status" value="1"/>
</dbReference>
<dbReference type="InterPro" id="IPR039446">
    <property type="entry name" value="DauR-like"/>
</dbReference>
<organism evidence="2">
    <name type="scientific">bioreactor metagenome</name>
    <dbReference type="NCBI Taxonomy" id="1076179"/>
    <lineage>
        <taxon>unclassified sequences</taxon>
        <taxon>metagenomes</taxon>
        <taxon>ecological metagenomes</taxon>
    </lineage>
</organism>
<dbReference type="PROSITE" id="PS50113">
    <property type="entry name" value="PAC"/>
    <property type="match status" value="1"/>
</dbReference>
<name>A0A644X2K2_9ZZZZ</name>
<dbReference type="EMBL" id="VSSQ01001639">
    <property type="protein sequence ID" value="MPM10008.1"/>
    <property type="molecule type" value="Genomic_DNA"/>
</dbReference>
<feature type="domain" description="PAC" evidence="1">
    <location>
        <begin position="72"/>
        <end position="124"/>
    </location>
</feature>